<dbReference type="CDD" id="cd11029">
    <property type="entry name" value="CYP107-like"/>
    <property type="match status" value="1"/>
</dbReference>
<gene>
    <name evidence="8" type="ORF">PA7_09820</name>
</gene>
<dbReference type="FunFam" id="1.10.630.10:FF:000018">
    <property type="entry name" value="Cytochrome P450 monooxygenase"/>
    <property type="match status" value="1"/>
</dbReference>
<evidence type="ECO:0000256" key="7">
    <source>
        <dbReference type="RuleBase" id="RU000461"/>
    </source>
</evidence>
<dbReference type="InterPro" id="IPR017972">
    <property type="entry name" value="Cyt_P450_CS"/>
</dbReference>
<evidence type="ECO:0000256" key="5">
    <source>
        <dbReference type="ARBA" id="ARBA00023004"/>
    </source>
</evidence>
<dbReference type="GO" id="GO:0016705">
    <property type="term" value="F:oxidoreductase activity, acting on paired donors, with incorporation or reduction of molecular oxygen"/>
    <property type="evidence" value="ECO:0007669"/>
    <property type="project" value="InterPro"/>
</dbReference>
<evidence type="ECO:0000256" key="2">
    <source>
        <dbReference type="ARBA" id="ARBA00022617"/>
    </source>
</evidence>
<comment type="similarity">
    <text evidence="1 7">Belongs to the cytochrome P450 family.</text>
</comment>
<dbReference type="STRING" id="1123024.GCA_000423625_01315"/>
<organism evidence="8 9">
    <name type="scientific">Pseudonocardia asaccharolytica DSM 44247 = NBRC 16224</name>
    <dbReference type="NCBI Taxonomy" id="1123024"/>
    <lineage>
        <taxon>Bacteria</taxon>
        <taxon>Bacillati</taxon>
        <taxon>Actinomycetota</taxon>
        <taxon>Actinomycetes</taxon>
        <taxon>Pseudonocardiales</taxon>
        <taxon>Pseudonocardiaceae</taxon>
        <taxon>Pseudonocardia</taxon>
    </lineage>
</organism>
<dbReference type="GO" id="GO:0020037">
    <property type="term" value="F:heme binding"/>
    <property type="evidence" value="ECO:0007669"/>
    <property type="project" value="InterPro"/>
</dbReference>
<dbReference type="GO" id="GO:0005506">
    <property type="term" value="F:iron ion binding"/>
    <property type="evidence" value="ECO:0007669"/>
    <property type="project" value="InterPro"/>
</dbReference>
<dbReference type="PROSITE" id="PS00086">
    <property type="entry name" value="CYTOCHROME_P450"/>
    <property type="match status" value="1"/>
</dbReference>
<dbReference type="PANTHER" id="PTHR46696:SF1">
    <property type="entry name" value="CYTOCHROME P450 YJIB-RELATED"/>
    <property type="match status" value="1"/>
</dbReference>
<keyword evidence="3 7" id="KW-0479">Metal-binding</keyword>
<comment type="caution">
    <text evidence="8">The sequence shown here is derived from an EMBL/GenBank/DDBJ whole genome shotgun (WGS) entry which is preliminary data.</text>
</comment>
<dbReference type="AlphaFoldDB" id="A0A511CX62"/>
<evidence type="ECO:0000256" key="1">
    <source>
        <dbReference type="ARBA" id="ARBA00010617"/>
    </source>
</evidence>
<dbReference type="InterPro" id="IPR002397">
    <property type="entry name" value="Cyt_P450_B"/>
</dbReference>
<evidence type="ECO:0000256" key="3">
    <source>
        <dbReference type="ARBA" id="ARBA00022723"/>
    </source>
</evidence>
<name>A0A511CX62_9PSEU</name>
<evidence type="ECO:0000256" key="6">
    <source>
        <dbReference type="ARBA" id="ARBA00023033"/>
    </source>
</evidence>
<dbReference type="Gene3D" id="1.10.630.10">
    <property type="entry name" value="Cytochrome P450"/>
    <property type="match status" value="1"/>
</dbReference>
<accession>A0A511CX62</accession>
<keyword evidence="9" id="KW-1185">Reference proteome</keyword>
<dbReference type="InterPro" id="IPR036396">
    <property type="entry name" value="Cyt_P450_sf"/>
</dbReference>
<dbReference type="SUPFAM" id="SSF48264">
    <property type="entry name" value="Cytochrome P450"/>
    <property type="match status" value="1"/>
</dbReference>
<dbReference type="PRINTS" id="PR00359">
    <property type="entry name" value="BP450"/>
</dbReference>
<dbReference type="InterPro" id="IPR001128">
    <property type="entry name" value="Cyt_P450"/>
</dbReference>
<dbReference type="EMBL" id="BJVI01000006">
    <property type="protein sequence ID" value="GEL17145.1"/>
    <property type="molecule type" value="Genomic_DNA"/>
</dbReference>
<keyword evidence="4 7" id="KW-0560">Oxidoreductase</keyword>
<reference evidence="8 9" key="1">
    <citation type="submission" date="2019-07" db="EMBL/GenBank/DDBJ databases">
        <title>Whole genome shotgun sequence of Pseudonocardia asaccharolytica NBRC 16224.</title>
        <authorList>
            <person name="Hosoyama A."/>
            <person name="Uohara A."/>
            <person name="Ohji S."/>
            <person name="Ichikawa N."/>
        </authorList>
    </citation>
    <scope>NUCLEOTIDE SEQUENCE [LARGE SCALE GENOMIC DNA]</scope>
    <source>
        <strain evidence="8 9">NBRC 16224</strain>
    </source>
</reference>
<dbReference type="PANTHER" id="PTHR46696">
    <property type="entry name" value="P450, PUTATIVE (EUROFUNG)-RELATED"/>
    <property type="match status" value="1"/>
</dbReference>
<keyword evidence="5 7" id="KW-0408">Iron</keyword>
<evidence type="ECO:0000256" key="4">
    <source>
        <dbReference type="ARBA" id="ARBA00023002"/>
    </source>
</evidence>
<keyword evidence="6 7" id="KW-0503">Monooxygenase</keyword>
<dbReference type="Pfam" id="PF00067">
    <property type="entry name" value="p450"/>
    <property type="match status" value="1"/>
</dbReference>
<dbReference type="Proteomes" id="UP000321328">
    <property type="component" value="Unassembled WGS sequence"/>
</dbReference>
<dbReference type="GO" id="GO:0004497">
    <property type="term" value="F:monooxygenase activity"/>
    <property type="evidence" value="ECO:0007669"/>
    <property type="project" value="UniProtKB-KW"/>
</dbReference>
<evidence type="ECO:0000313" key="8">
    <source>
        <dbReference type="EMBL" id="GEL17145.1"/>
    </source>
</evidence>
<proteinExistence type="inferred from homology"/>
<dbReference type="OrthoDB" id="142769at2"/>
<evidence type="ECO:0000313" key="9">
    <source>
        <dbReference type="Proteomes" id="UP000321328"/>
    </source>
</evidence>
<sequence>MPADAPEVEVFTGAFWNDPYHAYAVLRATQPVREVRLPDGPLWLVSRYDDVKAAFSDPRLSKDWRHALPPEQRVDAPSTPIPMIIMMDPPDHTRLRKLVSRSFTPRRMAALRSRVEQIAEGLLDALPAEGVVDLIAEYAFPLPVQVICELLGVPAADRDEFGHWSSVMIDESPAEEKMAASESMARYLGALIERKRAEPDHALLAALAQVSDEDGDRLSPAELVGMAMLLLIAGHETTTNLIGNGVAALLAHPDQLVLLRERPALLPGAIEEILRWDSPVATAPVRFAAEDIEIAGTTIPAGATVALGVAAANRDERRFPDAERFDITRDAGGHLAFGHGVHFCLGSHLARIEGEAAIGALLARRPGLRLAVDPADLEYRHSTVVRGLRFAPVRVG</sequence>
<protein>
    <submittedName>
        <fullName evidence="8">Cytochrome P450</fullName>
    </submittedName>
</protein>
<keyword evidence="2 7" id="KW-0349">Heme</keyword>